<dbReference type="eggNOG" id="ENOG5031A94">
    <property type="taxonomic scope" value="Bacteria"/>
</dbReference>
<reference evidence="4 5" key="1">
    <citation type="journal article" date="2012" name="J. Bacteriol.">
        <title>Complete genome sequence of the broad-host-range strain Sinorhizobium fredii USDA257.</title>
        <authorList>
            <person name="Schuldes J."/>
            <person name="Rodriguez Orbegoso M."/>
            <person name="Schmeisser C."/>
            <person name="Krishnan H.B."/>
            <person name="Daniel R."/>
            <person name="Streit W.R."/>
        </authorList>
    </citation>
    <scope>NUCLEOTIDE SEQUENCE [LARGE SCALE GENOMIC DNA]</scope>
    <source>
        <strain evidence="4 5">USDA 257</strain>
    </source>
</reference>
<dbReference type="EMBL" id="CP003563">
    <property type="protein sequence ID" value="AFL50639.1"/>
    <property type="molecule type" value="Genomic_DNA"/>
</dbReference>
<name>I3X433_SINF2</name>
<feature type="region of interest" description="Disordered" evidence="1">
    <location>
        <begin position="1"/>
        <end position="22"/>
    </location>
</feature>
<accession>I3X433</accession>
<evidence type="ECO:0000256" key="1">
    <source>
        <dbReference type="SAM" id="MobiDB-lite"/>
    </source>
</evidence>
<dbReference type="AlphaFoldDB" id="I3X433"/>
<keyword evidence="2" id="KW-0812">Transmembrane</keyword>
<feature type="domain" description="PepSY" evidence="3">
    <location>
        <begin position="108"/>
        <end position="161"/>
    </location>
</feature>
<dbReference type="HOGENOM" id="CLU_1509608_0_0_5"/>
<keyword evidence="2" id="KW-1133">Transmembrane helix</keyword>
<proteinExistence type="predicted"/>
<feature type="transmembrane region" description="Helical" evidence="2">
    <location>
        <begin position="59"/>
        <end position="80"/>
    </location>
</feature>
<evidence type="ECO:0000259" key="3">
    <source>
        <dbReference type="Pfam" id="PF03413"/>
    </source>
</evidence>
<gene>
    <name evidence="4" type="ORF">USDA257_c20560</name>
</gene>
<dbReference type="STRING" id="1185652.USDA257_c20560"/>
<dbReference type="KEGG" id="sfd:USDA257_c20560"/>
<sequence length="178" mass="18411">MLRPPQYNTSAPSIAGADGDRRIQNRKTLAKHSTGATLIIFCGSILNRNMEFKMSNMSLLSVAFAASVATASVACGIASVNPAAAAEHLPGTDDATEYARLSSSKLRLADAIAAAEKKFGGKAVDAALDDEQQIATFEVELMTATGSKEVSVDGQTGEVKEVTDAGGREAGNGSSDDE</sequence>
<dbReference type="PATRIC" id="fig|1185652.3.peg.2123"/>
<evidence type="ECO:0000313" key="5">
    <source>
        <dbReference type="Proteomes" id="UP000006180"/>
    </source>
</evidence>
<evidence type="ECO:0000313" key="4">
    <source>
        <dbReference type="EMBL" id="AFL50639.1"/>
    </source>
</evidence>
<organism evidence="4 5">
    <name type="scientific">Sinorhizobium fredii (strain USDA 257)</name>
    <dbReference type="NCBI Taxonomy" id="1185652"/>
    <lineage>
        <taxon>Bacteria</taxon>
        <taxon>Pseudomonadati</taxon>
        <taxon>Pseudomonadota</taxon>
        <taxon>Alphaproteobacteria</taxon>
        <taxon>Hyphomicrobiales</taxon>
        <taxon>Rhizobiaceae</taxon>
        <taxon>Sinorhizobium/Ensifer group</taxon>
        <taxon>Sinorhizobium</taxon>
    </lineage>
</organism>
<feature type="region of interest" description="Disordered" evidence="1">
    <location>
        <begin position="148"/>
        <end position="178"/>
    </location>
</feature>
<dbReference type="Proteomes" id="UP000006180">
    <property type="component" value="Chromosome"/>
</dbReference>
<feature type="compositionally biased region" description="Basic and acidic residues" evidence="1">
    <location>
        <begin position="158"/>
        <end position="167"/>
    </location>
</feature>
<dbReference type="Gene3D" id="3.10.450.40">
    <property type="match status" value="1"/>
</dbReference>
<dbReference type="RefSeq" id="WP_014762809.1">
    <property type="nucleotide sequence ID" value="NC_018000.1"/>
</dbReference>
<dbReference type="InterPro" id="IPR025711">
    <property type="entry name" value="PepSY"/>
</dbReference>
<dbReference type="Pfam" id="PF03413">
    <property type="entry name" value="PepSY"/>
    <property type="match status" value="1"/>
</dbReference>
<keyword evidence="2" id="KW-0472">Membrane</keyword>
<evidence type="ECO:0000256" key="2">
    <source>
        <dbReference type="SAM" id="Phobius"/>
    </source>
</evidence>
<feature type="compositionally biased region" description="Polar residues" evidence="1">
    <location>
        <begin position="1"/>
        <end position="12"/>
    </location>
</feature>
<protein>
    <recommendedName>
        <fullName evidence="3">PepSY domain-containing protein</fullName>
    </recommendedName>
</protein>